<dbReference type="InterPro" id="IPR003594">
    <property type="entry name" value="HATPase_dom"/>
</dbReference>
<dbReference type="Proteomes" id="UP001470809">
    <property type="component" value="Chromosome"/>
</dbReference>
<evidence type="ECO:0000256" key="5">
    <source>
        <dbReference type="ARBA" id="ARBA00022679"/>
    </source>
</evidence>
<evidence type="ECO:0000256" key="3">
    <source>
        <dbReference type="ARBA" id="ARBA00012438"/>
    </source>
</evidence>
<dbReference type="Gene3D" id="3.30.565.10">
    <property type="entry name" value="Histidine kinase-like ATPase, C-terminal domain"/>
    <property type="match status" value="1"/>
</dbReference>
<keyword evidence="7" id="KW-0418">Kinase</keyword>
<dbReference type="InterPro" id="IPR050428">
    <property type="entry name" value="TCS_sensor_his_kinase"/>
</dbReference>
<evidence type="ECO:0000256" key="4">
    <source>
        <dbReference type="ARBA" id="ARBA00022553"/>
    </source>
</evidence>
<evidence type="ECO:0000256" key="10">
    <source>
        <dbReference type="SAM" id="Phobius"/>
    </source>
</evidence>
<dbReference type="PRINTS" id="PR00344">
    <property type="entry name" value="BCTRLSENSOR"/>
</dbReference>
<sequence length="445" mass="48411">MTSLRTRAVAGGVVWAVCSILLGVFGLASFLESQTQQRFDDLLLNRHTQAVIAVGNHFDAPANIAAAIGDPVYLRPFSGEYWQIENGDGALFVSRSLVDLLLPRPVPESGELMISNYVGPTGAQMRAVTQWVTLDDGSRWHVQVASSVQSLLADRAKLRSNLVLAFGVITIIGVMAAFLQASATLRPLNDLRRDVLARWEADGDLDPEAYPIEVAPLVKDINVLLERNREIVNRSRRQSADLAHAIKTPSAIVRNELEKMQAAGQPVQQSIDALDRLDAQLKRSFARMRADGGNAAMHTFTDLDTSLGRFTRAFAAMARNDGKILTTDIPPGLRVRMDSSDFDEIIGNLLDNALKWSHSMIHLSAREVGDFVDICVEDDGDGIPEDDYGSATLSGQRLDTSKPGTGLGLAIASDLAHAYGGKIQLSVSDMFKGLHVRIHLKHTGV</sequence>
<dbReference type="RefSeq" id="WP_373634998.1">
    <property type="nucleotide sequence ID" value="NZ_CP151767.2"/>
</dbReference>
<dbReference type="PROSITE" id="PS50109">
    <property type="entry name" value="HIS_KIN"/>
    <property type="match status" value="1"/>
</dbReference>
<protein>
    <recommendedName>
        <fullName evidence="3">histidine kinase</fullName>
        <ecNumber evidence="3">2.7.13.3</ecNumber>
    </recommendedName>
</protein>
<keyword evidence="8 10" id="KW-1133">Transmembrane helix</keyword>
<keyword evidence="4" id="KW-0597">Phosphoprotein</keyword>
<dbReference type="SUPFAM" id="SSF55874">
    <property type="entry name" value="ATPase domain of HSP90 chaperone/DNA topoisomerase II/histidine kinase"/>
    <property type="match status" value="1"/>
</dbReference>
<dbReference type="EMBL" id="CP151767">
    <property type="protein sequence ID" value="XFU26478.1"/>
    <property type="molecule type" value="Genomic_DNA"/>
</dbReference>
<comment type="subcellular location">
    <subcellularLocation>
        <location evidence="2">Membrane</location>
    </subcellularLocation>
</comment>
<dbReference type="InterPro" id="IPR036890">
    <property type="entry name" value="HATPase_C_sf"/>
</dbReference>
<name>A0ABZ3JBT9_9RHOB</name>
<dbReference type="GO" id="GO:0005524">
    <property type="term" value="F:ATP binding"/>
    <property type="evidence" value="ECO:0007669"/>
    <property type="project" value="UniProtKB-KW"/>
</dbReference>
<feature type="transmembrane region" description="Helical" evidence="10">
    <location>
        <begin position="162"/>
        <end position="183"/>
    </location>
</feature>
<comment type="catalytic activity">
    <reaction evidence="1">
        <text>ATP + protein L-histidine = ADP + protein N-phospho-L-histidine.</text>
        <dbReference type="EC" id="2.7.13.3"/>
    </reaction>
</comment>
<evidence type="ECO:0000259" key="11">
    <source>
        <dbReference type="PROSITE" id="PS50109"/>
    </source>
</evidence>
<evidence type="ECO:0000256" key="9">
    <source>
        <dbReference type="ARBA" id="ARBA00023136"/>
    </source>
</evidence>
<dbReference type="InterPro" id="IPR004358">
    <property type="entry name" value="Sig_transdc_His_kin-like_C"/>
</dbReference>
<keyword evidence="12" id="KW-0067">ATP-binding</keyword>
<evidence type="ECO:0000256" key="6">
    <source>
        <dbReference type="ARBA" id="ARBA00022692"/>
    </source>
</evidence>
<keyword evidence="6 10" id="KW-0812">Transmembrane</keyword>
<organism evidence="12 13">
    <name type="scientific">Yoonia rhodophyticola</name>
    <dbReference type="NCBI Taxonomy" id="3137370"/>
    <lineage>
        <taxon>Bacteria</taxon>
        <taxon>Pseudomonadati</taxon>
        <taxon>Pseudomonadota</taxon>
        <taxon>Alphaproteobacteria</taxon>
        <taxon>Rhodobacterales</taxon>
        <taxon>Paracoccaceae</taxon>
        <taxon>Yoonia</taxon>
    </lineage>
</organism>
<dbReference type="SMART" id="SM00387">
    <property type="entry name" value="HATPase_c"/>
    <property type="match status" value="1"/>
</dbReference>
<evidence type="ECO:0000313" key="13">
    <source>
        <dbReference type="Proteomes" id="UP001470809"/>
    </source>
</evidence>
<proteinExistence type="predicted"/>
<keyword evidence="13" id="KW-1185">Reference proteome</keyword>
<dbReference type="PANTHER" id="PTHR45436:SF5">
    <property type="entry name" value="SENSOR HISTIDINE KINASE TRCS"/>
    <property type="match status" value="1"/>
</dbReference>
<keyword evidence="12" id="KW-0547">Nucleotide-binding</keyword>
<gene>
    <name evidence="12" type="ORF">AABB31_23260</name>
</gene>
<dbReference type="EC" id="2.7.13.3" evidence="3"/>
<keyword evidence="5" id="KW-0808">Transferase</keyword>
<evidence type="ECO:0000256" key="2">
    <source>
        <dbReference type="ARBA" id="ARBA00004370"/>
    </source>
</evidence>
<dbReference type="InterPro" id="IPR005467">
    <property type="entry name" value="His_kinase_dom"/>
</dbReference>
<dbReference type="Pfam" id="PF02518">
    <property type="entry name" value="HATPase_c"/>
    <property type="match status" value="1"/>
</dbReference>
<feature type="transmembrane region" description="Helical" evidence="10">
    <location>
        <begin position="12"/>
        <end position="31"/>
    </location>
</feature>
<evidence type="ECO:0000256" key="7">
    <source>
        <dbReference type="ARBA" id="ARBA00022777"/>
    </source>
</evidence>
<reference evidence="12" key="1">
    <citation type="submission" date="2024-08" db="EMBL/GenBank/DDBJ databases">
        <title>Phylogenomic analyses of a clade within the roseobacter group suggest taxonomic reassignments of species of the genera Aestuariivita, Citreicella, Loktanella, Nautella, Pelagibaca, Ruegeria, Thalassobius, Thiobacimonas and Tropicibacter, and the proposal o.</title>
        <authorList>
            <person name="Jeon C.O."/>
        </authorList>
    </citation>
    <scope>NUCLEOTIDE SEQUENCE</scope>
    <source>
        <strain evidence="12">SS1-5</strain>
    </source>
</reference>
<evidence type="ECO:0000313" key="12">
    <source>
        <dbReference type="EMBL" id="XFU26478.1"/>
    </source>
</evidence>
<keyword evidence="9 10" id="KW-0472">Membrane</keyword>
<feature type="domain" description="Histidine kinase" evidence="11">
    <location>
        <begin position="241"/>
        <end position="444"/>
    </location>
</feature>
<evidence type="ECO:0000256" key="1">
    <source>
        <dbReference type="ARBA" id="ARBA00000085"/>
    </source>
</evidence>
<evidence type="ECO:0000256" key="8">
    <source>
        <dbReference type="ARBA" id="ARBA00022989"/>
    </source>
</evidence>
<dbReference type="PANTHER" id="PTHR45436">
    <property type="entry name" value="SENSOR HISTIDINE KINASE YKOH"/>
    <property type="match status" value="1"/>
</dbReference>
<accession>A0ABZ3JBT9</accession>